<keyword evidence="4 7" id="KW-1133">Transmembrane helix</keyword>
<dbReference type="PANTHER" id="PTHR47823">
    <property type="entry name" value="ION_TRANS DOMAIN-CONTAINING PROTEIN"/>
    <property type="match status" value="1"/>
</dbReference>
<proteinExistence type="predicted"/>
<comment type="caution">
    <text evidence="10">The sequence shown here is derived from an EMBL/GenBank/DDBJ whole genome shotgun (WGS) entry which is preliminary data.</text>
</comment>
<dbReference type="AlphaFoldDB" id="A0AAE0GMW9"/>
<sequence>MFWFWIDLLSIFPGEHLGLNSLRMLRFVRVLRLAKLLRVLRSGSMLQRWENQININYFRVTLCSLLFSAFLLVHIMACAFVIVEHVECAGHNGDEGCVNWISFYFMRQGRDDESSTDFEIWVIAVYWAVATISTLGYGDVFPVTDLERVYVTIATLIGVTVYSYGVGSICAKVAALDGHDTAFFSQMDALNLFIAEKELSNEIAKRLRAFFRYQQLYSKENWLDIVEQMSPALQVEVFYTIHRTTLHGLALLESSPRAFYARVAAALKFTHLSRGEIIYNTQDPATHLFIIDYGLVFVQIGFVTRIMEAGRSFGDDAMYNSVRTLSSAATVANVTLLSLEISTLFEIMKEFPEVERKVRLRIKRLRLRRSLGEFVHIMNLVSSGDWTSVQAEASLKPETLPLFYLYLEETYTRKDPTFRAFRRIAARRIARWYYHILQGLEVTCPKFQLKKLLWTLGLKEHIYLLVENEKIEINTCRQLSIEGLRIIGIPLGHCVRIKVALSPTDASTPLVQFAPLLDNPFHFNKGRKATAHTIPVNRDSPNSIRSTPTSYPSKLTYSQCADVMDRL</sequence>
<feature type="signal peptide" evidence="8">
    <location>
        <begin position="1"/>
        <end position="18"/>
    </location>
</feature>
<dbReference type="Gene3D" id="1.10.287.70">
    <property type="match status" value="1"/>
</dbReference>
<protein>
    <recommendedName>
        <fullName evidence="9">Cyclic nucleotide-binding domain-containing protein</fullName>
    </recommendedName>
</protein>
<keyword evidence="3 7" id="KW-0812">Transmembrane</keyword>
<dbReference type="Gene3D" id="2.60.120.10">
    <property type="entry name" value="Jelly Rolls"/>
    <property type="match status" value="1"/>
</dbReference>
<feature type="domain" description="Cyclic nucleotide-binding" evidence="9">
    <location>
        <begin position="251"/>
        <end position="357"/>
    </location>
</feature>
<feature type="transmembrane region" description="Helical" evidence="7">
    <location>
        <begin position="57"/>
        <end position="83"/>
    </location>
</feature>
<dbReference type="CDD" id="cd00038">
    <property type="entry name" value="CAP_ED"/>
    <property type="match status" value="1"/>
</dbReference>
<dbReference type="SUPFAM" id="SSF47769">
    <property type="entry name" value="SAM/Pointed domain"/>
    <property type="match status" value="1"/>
</dbReference>
<reference evidence="10 11" key="1">
    <citation type="journal article" date="2015" name="Genome Biol. Evol.">
        <title>Comparative Genomics of a Bacterivorous Green Alga Reveals Evolutionary Causalities and Consequences of Phago-Mixotrophic Mode of Nutrition.</title>
        <authorList>
            <person name="Burns J.A."/>
            <person name="Paasch A."/>
            <person name="Narechania A."/>
            <person name="Kim E."/>
        </authorList>
    </citation>
    <scope>NUCLEOTIDE SEQUENCE [LARGE SCALE GENOMIC DNA]</scope>
    <source>
        <strain evidence="10 11">PLY_AMNH</strain>
    </source>
</reference>
<evidence type="ECO:0000259" key="9">
    <source>
        <dbReference type="PROSITE" id="PS50042"/>
    </source>
</evidence>
<dbReference type="Proteomes" id="UP001190700">
    <property type="component" value="Unassembled WGS sequence"/>
</dbReference>
<keyword evidence="8" id="KW-0732">Signal</keyword>
<evidence type="ECO:0000313" key="10">
    <source>
        <dbReference type="EMBL" id="KAK3281049.1"/>
    </source>
</evidence>
<feature type="transmembrane region" description="Helical" evidence="7">
    <location>
        <begin position="149"/>
        <end position="167"/>
    </location>
</feature>
<dbReference type="Pfam" id="PF00520">
    <property type="entry name" value="Ion_trans"/>
    <property type="match status" value="1"/>
</dbReference>
<feature type="chain" id="PRO_5042041109" description="Cyclic nucleotide-binding domain-containing protein" evidence="8">
    <location>
        <begin position="19"/>
        <end position="567"/>
    </location>
</feature>
<evidence type="ECO:0000256" key="5">
    <source>
        <dbReference type="ARBA" id="ARBA00023065"/>
    </source>
</evidence>
<evidence type="ECO:0000256" key="8">
    <source>
        <dbReference type="SAM" id="SignalP"/>
    </source>
</evidence>
<evidence type="ECO:0000256" key="4">
    <source>
        <dbReference type="ARBA" id="ARBA00022989"/>
    </source>
</evidence>
<feature type="transmembrane region" description="Helical" evidence="7">
    <location>
        <begin position="120"/>
        <end position="137"/>
    </location>
</feature>
<keyword evidence="11" id="KW-1185">Reference proteome</keyword>
<dbReference type="InterPro" id="IPR014710">
    <property type="entry name" value="RmlC-like_jellyroll"/>
</dbReference>
<dbReference type="GO" id="GO:0005216">
    <property type="term" value="F:monoatomic ion channel activity"/>
    <property type="evidence" value="ECO:0007669"/>
    <property type="project" value="InterPro"/>
</dbReference>
<evidence type="ECO:0000256" key="3">
    <source>
        <dbReference type="ARBA" id="ARBA00022692"/>
    </source>
</evidence>
<dbReference type="PANTHER" id="PTHR47823:SF9">
    <property type="entry name" value="CHROMOSOME UNDETERMINED SCAFFOLD_10, WHOLE GENOME SHOTGUN SEQUENCE"/>
    <property type="match status" value="1"/>
</dbReference>
<evidence type="ECO:0000256" key="1">
    <source>
        <dbReference type="ARBA" id="ARBA00004141"/>
    </source>
</evidence>
<dbReference type="SUPFAM" id="SSF81324">
    <property type="entry name" value="Voltage-gated potassium channels"/>
    <property type="match status" value="1"/>
</dbReference>
<organism evidence="10 11">
    <name type="scientific">Cymbomonas tetramitiformis</name>
    <dbReference type="NCBI Taxonomy" id="36881"/>
    <lineage>
        <taxon>Eukaryota</taxon>
        <taxon>Viridiplantae</taxon>
        <taxon>Chlorophyta</taxon>
        <taxon>Pyramimonadophyceae</taxon>
        <taxon>Pyramimonadales</taxon>
        <taxon>Pyramimonadaceae</taxon>
        <taxon>Cymbomonas</taxon>
    </lineage>
</organism>
<keyword evidence="6 7" id="KW-0472">Membrane</keyword>
<evidence type="ECO:0000256" key="7">
    <source>
        <dbReference type="SAM" id="Phobius"/>
    </source>
</evidence>
<dbReference type="SMART" id="SM00100">
    <property type="entry name" value="cNMP"/>
    <property type="match status" value="1"/>
</dbReference>
<dbReference type="SUPFAM" id="SSF51206">
    <property type="entry name" value="cAMP-binding domain-like"/>
    <property type="match status" value="1"/>
</dbReference>
<evidence type="ECO:0000313" key="11">
    <source>
        <dbReference type="Proteomes" id="UP001190700"/>
    </source>
</evidence>
<dbReference type="EMBL" id="LGRX02004062">
    <property type="protein sequence ID" value="KAK3281049.1"/>
    <property type="molecule type" value="Genomic_DNA"/>
</dbReference>
<dbReference type="InterPro" id="IPR018490">
    <property type="entry name" value="cNMP-bd_dom_sf"/>
</dbReference>
<dbReference type="PROSITE" id="PS50042">
    <property type="entry name" value="CNMP_BINDING_3"/>
    <property type="match status" value="1"/>
</dbReference>
<dbReference type="InterPro" id="IPR013761">
    <property type="entry name" value="SAM/pointed_sf"/>
</dbReference>
<keyword evidence="2" id="KW-0813">Transport</keyword>
<accession>A0AAE0GMW9</accession>
<comment type="subcellular location">
    <subcellularLocation>
        <location evidence="1">Membrane</location>
        <topology evidence="1">Multi-pass membrane protein</topology>
    </subcellularLocation>
</comment>
<name>A0AAE0GMW9_9CHLO</name>
<keyword evidence="5" id="KW-0406">Ion transport</keyword>
<evidence type="ECO:0000256" key="2">
    <source>
        <dbReference type="ARBA" id="ARBA00022448"/>
    </source>
</evidence>
<dbReference type="InterPro" id="IPR005821">
    <property type="entry name" value="Ion_trans_dom"/>
</dbReference>
<dbReference type="InterPro" id="IPR000595">
    <property type="entry name" value="cNMP-bd_dom"/>
</dbReference>
<evidence type="ECO:0000256" key="6">
    <source>
        <dbReference type="ARBA" id="ARBA00023136"/>
    </source>
</evidence>
<gene>
    <name evidence="10" type="ORF">CYMTET_11144</name>
</gene>
<dbReference type="GO" id="GO:0016020">
    <property type="term" value="C:membrane"/>
    <property type="evidence" value="ECO:0007669"/>
    <property type="project" value="UniProtKB-SubCell"/>
</dbReference>